<dbReference type="Pfam" id="PF12146">
    <property type="entry name" value="Hydrolase_4"/>
    <property type="match status" value="1"/>
</dbReference>
<keyword evidence="3" id="KW-1185">Reference proteome</keyword>
<dbReference type="EMBL" id="JAKJPO010000001">
    <property type="protein sequence ID" value="MCF7220525.1"/>
    <property type="molecule type" value="Genomic_DNA"/>
</dbReference>
<dbReference type="InterPro" id="IPR050228">
    <property type="entry name" value="Carboxylesterase_BioH"/>
</dbReference>
<evidence type="ECO:0000313" key="3">
    <source>
        <dbReference type="Proteomes" id="UP001430796"/>
    </source>
</evidence>
<dbReference type="InterPro" id="IPR022742">
    <property type="entry name" value="Hydrolase_4"/>
</dbReference>
<organism evidence="2 3">
    <name type="scientific">Marilutibacter chinensis</name>
    <dbReference type="NCBI Taxonomy" id="2912247"/>
    <lineage>
        <taxon>Bacteria</taxon>
        <taxon>Pseudomonadati</taxon>
        <taxon>Pseudomonadota</taxon>
        <taxon>Gammaproteobacteria</taxon>
        <taxon>Lysobacterales</taxon>
        <taxon>Lysobacteraceae</taxon>
        <taxon>Marilutibacter</taxon>
    </lineage>
</organism>
<reference evidence="2 3" key="3">
    <citation type="submission" date="2022-01" db="EMBL/GenBank/DDBJ databases">
        <authorList>
            <person name="Zhou L.Y."/>
        </authorList>
    </citation>
    <scope>NUCLEOTIDE SEQUENCE [LARGE SCALE GENOMIC DNA]</scope>
    <source>
        <strain evidence="2 3">TLK-CK17</strain>
    </source>
</reference>
<reference evidence="2 3" key="2">
    <citation type="submission" date="2022-01" db="EMBL/GenBank/DDBJ databases">
        <title>Lysobacter chinensis sp. nov., a bacterium isolated from cow dung compost.</title>
        <authorList>
            <person name="Liu Y."/>
        </authorList>
    </citation>
    <scope>NUCLEOTIDE SEQUENCE [LARGE SCALE GENOMIC DNA]</scope>
    <source>
        <strain evidence="2 3">TLK-CK17</strain>
    </source>
</reference>
<gene>
    <name evidence="2" type="ORF">L3V18_01780</name>
</gene>
<evidence type="ECO:0000259" key="1">
    <source>
        <dbReference type="Pfam" id="PF12146"/>
    </source>
</evidence>
<feature type="domain" description="Serine aminopeptidase S33" evidence="1">
    <location>
        <begin position="72"/>
        <end position="191"/>
    </location>
</feature>
<sequence length="293" mass="31715">MQYLLIRTGFALGGWLAPEATAARAGRLFGTPLPKSREAARHPLPQGSTRIDVPVGDHALAAYVWGDPARQPHVLFSHGWSSHGARIDSWLPALTATGYAVIGFDQLAHGRSPGNHTTLPGFRDNLLAVGRHFGPAAAVIGHSLGGAAAMLALDAGLHAERVVLVAPAADPIDASRRFASTIGLAMHVCRRMRAQFESHLGVRFEDMQAHAVVPHLARPALIVHDLRDREVPWSEGERYARYWPHARLLTTDGLGHRRILDDPEVIRAGVDFIGGRVVGERVVSTLELPYGFA</sequence>
<proteinExistence type="predicted"/>
<dbReference type="GO" id="GO:0016787">
    <property type="term" value="F:hydrolase activity"/>
    <property type="evidence" value="ECO:0007669"/>
    <property type="project" value="UniProtKB-KW"/>
</dbReference>
<dbReference type="SUPFAM" id="SSF53474">
    <property type="entry name" value="alpha/beta-Hydrolases"/>
    <property type="match status" value="1"/>
</dbReference>
<keyword evidence="2" id="KW-0378">Hydrolase</keyword>
<name>A0ABS9HNE9_9GAMM</name>
<dbReference type="InterPro" id="IPR029058">
    <property type="entry name" value="AB_hydrolase_fold"/>
</dbReference>
<dbReference type="Proteomes" id="UP001430796">
    <property type="component" value="Unassembled WGS sequence"/>
</dbReference>
<dbReference type="PANTHER" id="PTHR43194:SF2">
    <property type="entry name" value="PEROXISOMAL MEMBRANE PROTEIN LPX1"/>
    <property type="match status" value="1"/>
</dbReference>
<comment type="caution">
    <text evidence="2">The sequence shown here is derived from an EMBL/GenBank/DDBJ whole genome shotgun (WGS) entry which is preliminary data.</text>
</comment>
<dbReference type="PANTHER" id="PTHR43194">
    <property type="entry name" value="HYDROLASE ALPHA/BETA FOLD FAMILY"/>
    <property type="match status" value="1"/>
</dbReference>
<dbReference type="RefSeq" id="WP_237052892.1">
    <property type="nucleotide sequence ID" value="NZ_JAKJPO010000001.1"/>
</dbReference>
<evidence type="ECO:0000313" key="2">
    <source>
        <dbReference type="EMBL" id="MCF7220525.1"/>
    </source>
</evidence>
<reference evidence="3" key="1">
    <citation type="submission" date="2022-01" db="EMBL/GenBank/DDBJ databases">
        <title>Lysobacter chinensis sp. nov., a bacterium isolated from cow dung compost.</title>
        <authorList>
            <person name="Zhou L.Y."/>
        </authorList>
    </citation>
    <scope>NUCLEOTIDE SEQUENCE [LARGE SCALE GENOMIC DNA]</scope>
    <source>
        <strain evidence="3">TLK-CK17</strain>
    </source>
</reference>
<accession>A0ABS9HNE9</accession>
<dbReference type="Gene3D" id="3.40.50.1820">
    <property type="entry name" value="alpha/beta hydrolase"/>
    <property type="match status" value="1"/>
</dbReference>
<protein>
    <submittedName>
        <fullName evidence="2">Alpha/beta fold hydrolase</fullName>
    </submittedName>
</protein>